<gene>
    <name evidence="2" type="ORF">V7S43_016310</name>
</gene>
<dbReference type="InterPro" id="IPR050700">
    <property type="entry name" value="YIM1/Zinc_Alcohol_DH_Fams"/>
</dbReference>
<dbReference type="SUPFAM" id="SSF50129">
    <property type="entry name" value="GroES-like"/>
    <property type="match status" value="1"/>
</dbReference>
<protein>
    <recommendedName>
        <fullName evidence="1">Enoyl reductase (ER) domain-containing protein</fullName>
    </recommendedName>
</protein>
<evidence type="ECO:0000313" key="3">
    <source>
        <dbReference type="Proteomes" id="UP001632037"/>
    </source>
</evidence>
<dbReference type="PANTHER" id="PTHR11695">
    <property type="entry name" value="ALCOHOL DEHYDROGENASE RELATED"/>
    <property type="match status" value="1"/>
</dbReference>
<dbReference type="EMBL" id="JBIMZQ010000052">
    <property type="protein sequence ID" value="KAL3658674.1"/>
    <property type="molecule type" value="Genomic_DNA"/>
</dbReference>
<proteinExistence type="predicted"/>
<dbReference type="AlphaFoldDB" id="A0ABD3EZR2"/>
<keyword evidence="3" id="KW-1185">Reference proteome</keyword>
<dbReference type="Gene3D" id="3.90.180.10">
    <property type="entry name" value="Medium-chain alcohol dehydrogenases, catalytic domain"/>
    <property type="match status" value="1"/>
</dbReference>
<reference evidence="2 3" key="1">
    <citation type="submission" date="2024-09" db="EMBL/GenBank/DDBJ databases">
        <title>Genome sequencing and assembly of Phytophthora oleae, isolate VK10A, causative agent of rot of olive drupes.</title>
        <authorList>
            <person name="Conti Taguali S."/>
            <person name="Riolo M."/>
            <person name="La Spada F."/>
            <person name="Cacciola S.O."/>
            <person name="Dionisio G."/>
        </authorList>
    </citation>
    <scope>NUCLEOTIDE SEQUENCE [LARGE SCALE GENOMIC DNA]</scope>
    <source>
        <strain evidence="2 3">VK10A</strain>
    </source>
</reference>
<feature type="domain" description="Enoyl reductase (ER)" evidence="1">
    <location>
        <begin position="24"/>
        <end position="344"/>
    </location>
</feature>
<dbReference type="SUPFAM" id="SSF51735">
    <property type="entry name" value="NAD(P)-binding Rossmann-fold domains"/>
    <property type="match status" value="1"/>
</dbReference>
<dbReference type="CDD" id="cd08267">
    <property type="entry name" value="MDR1"/>
    <property type="match status" value="1"/>
</dbReference>
<sequence>MASTPSLESSLPTTFRAYQFEEFGDVQQVVKLESTQQQPLKPSEVCVRVHSAGVNPVDWKFVEYGSSFLPTAPSPDRPFRVGFDVSGVVESVGAQVDTLRVGDAVYGQAPFGGPGGFENYIGGCGAFAEYVNIEAKYLALKPSKLSFTQAAAVSIATQTSYQALAESANLQPGERVLILGGSGGTGVFAVQLANNLKASEVIATTSSRNFELVKALGADRTIDYSIEKWSEVIGQHSVDVIYDCIGQPDAWNEGAQKVLKPNTGRYVSVQSGAGTASGFIESPIAATRLPALPTQPTTERLTILTQLFESGRLVVPIHSEHAFEDLIEAFKQQKSNHARGKIVLNVRNDED</sequence>
<dbReference type="InterPro" id="IPR011032">
    <property type="entry name" value="GroES-like_sf"/>
</dbReference>
<dbReference type="InterPro" id="IPR020843">
    <property type="entry name" value="ER"/>
</dbReference>
<evidence type="ECO:0000259" key="1">
    <source>
        <dbReference type="SMART" id="SM00829"/>
    </source>
</evidence>
<evidence type="ECO:0000313" key="2">
    <source>
        <dbReference type="EMBL" id="KAL3658674.1"/>
    </source>
</evidence>
<accession>A0ABD3EZR2</accession>
<dbReference type="Pfam" id="PF08240">
    <property type="entry name" value="ADH_N"/>
    <property type="match status" value="1"/>
</dbReference>
<dbReference type="InterPro" id="IPR013154">
    <property type="entry name" value="ADH-like_N"/>
</dbReference>
<dbReference type="Pfam" id="PF13602">
    <property type="entry name" value="ADH_zinc_N_2"/>
    <property type="match status" value="1"/>
</dbReference>
<name>A0ABD3EZR2_9STRA</name>
<dbReference type="Proteomes" id="UP001632037">
    <property type="component" value="Unassembled WGS sequence"/>
</dbReference>
<comment type="caution">
    <text evidence="2">The sequence shown here is derived from an EMBL/GenBank/DDBJ whole genome shotgun (WGS) entry which is preliminary data.</text>
</comment>
<dbReference type="SMART" id="SM00829">
    <property type="entry name" value="PKS_ER"/>
    <property type="match status" value="1"/>
</dbReference>
<organism evidence="2 3">
    <name type="scientific">Phytophthora oleae</name>
    <dbReference type="NCBI Taxonomy" id="2107226"/>
    <lineage>
        <taxon>Eukaryota</taxon>
        <taxon>Sar</taxon>
        <taxon>Stramenopiles</taxon>
        <taxon>Oomycota</taxon>
        <taxon>Peronosporomycetes</taxon>
        <taxon>Peronosporales</taxon>
        <taxon>Peronosporaceae</taxon>
        <taxon>Phytophthora</taxon>
    </lineage>
</organism>
<dbReference type="InterPro" id="IPR036291">
    <property type="entry name" value="NAD(P)-bd_dom_sf"/>
</dbReference>
<dbReference type="Gene3D" id="3.40.50.720">
    <property type="entry name" value="NAD(P)-binding Rossmann-like Domain"/>
    <property type="match status" value="1"/>
</dbReference>
<dbReference type="PANTHER" id="PTHR11695:SF294">
    <property type="entry name" value="RETICULON-4-INTERACTING PROTEIN 1, MITOCHONDRIAL"/>
    <property type="match status" value="1"/>
</dbReference>